<gene>
    <name evidence="9" type="primary">NAG-PR</name>
    <name evidence="9" type="ORF">Esi_0072_0080</name>
</gene>
<dbReference type="Pfam" id="PF22698">
    <property type="entry name" value="Semialdhyde_dhC_1"/>
    <property type="match status" value="1"/>
</dbReference>
<keyword evidence="3" id="KW-0055">Arginine biosynthesis</keyword>
<dbReference type="eggNOG" id="KOG4354">
    <property type="taxonomic scope" value="Eukaryota"/>
</dbReference>
<evidence type="ECO:0000256" key="2">
    <source>
        <dbReference type="ARBA" id="ARBA00013072"/>
    </source>
</evidence>
<dbReference type="InterPro" id="IPR050085">
    <property type="entry name" value="AGPR"/>
</dbReference>
<dbReference type="SUPFAM" id="SSF51735">
    <property type="entry name" value="NAD(P)-binding Rossmann-fold domains"/>
    <property type="match status" value="1"/>
</dbReference>
<dbReference type="InParanoid" id="D8LSF8"/>
<feature type="domain" description="Semialdehyde dehydrogenase NAD-binding" evidence="8">
    <location>
        <begin position="12"/>
        <end position="150"/>
    </location>
</feature>
<dbReference type="PANTHER" id="PTHR32338:SF10">
    <property type="entry name" value="N-ACETYL-GAMMA-GLUTAMYL-PHOSPHATE REDUCTASE, CHLOROPLASTIC-RELATED"/>
    <property type="match status" value="1"/>
</dbReference>
<keyword evidence="10" id="KW-1185">Reference proteome</keyword>
<evidence type="ECO:0000256" key="6">
    <source>
        <dbReference type="ARBA" id="ARBA00023002"/>
    </source>
</evidence>
<reference evidence="9 10" key="1">
    <citation type="journal article" date="2010" name="Nature">
        <title>The Ectocarpus genome and the independent evolution of multicellularity in brown algae.</title>
        <authorList>
            <person name="Cock J.M."/>
            <person name="Sterck L."/>
            <person name="Rouze P."/>
            <person name="Scornet D."/>
            <person name="Allen A.E."/>
            <person name="Amoutzias G."/>
            <person name="Anthouard V."/>
            <person name="Artiguenave F."/>
            <person name="Aury J.M."/>
            <person name="Badger J.H."/>
            <person name="Beszteri B."/>
            <person name="Billiau K."/>
            <person name="Bonnet E."/>
            <person name="Bothwell J.H."/>
            <person name="Bowler C."/>
            <person name="Boyen C."/>
            <person name="Brownlee C."/>
            <person name="Carrano C.J."/>
            <person name="Charrier B."/>
            <person name="Cho G.Y."/>
            <person name="Coelho S.M."/>
            <person name="Collen J."/>
            <person name="Corre E."/>
            <person name="Da Silva C."/>
            <person name="Delage L."/>
            <person name="Delaroque N."/>
            <person name="Dittami S.M."/>
            <person name="Doulbeau S."/>
            <person name="Elias M."/>
            <person name="Farnham G."/>
            <person name="Gachon C.M."/>
            <person name="Gschloessl B."/>
            <person name="Heesch S."/>
            <person name="Jabbari K."/>
            <person name="Jubin C."/>
            <person name="Kawai H."/>
            <person name="Kimura K."/>
            <person name="Kloareg B."/>
            <person name="Kupper F.C."/>
            <person name="Lang D."/>
            <person name="Le Bail A."/>
            <person name="Leblanc C."/>
            <person name="Lerouge P."/>
            <person name="Lohr M."/>
            <person name="Lopez P.J."/>
            <person name="Martens C."/>
            <person name="Maumus F."/>
            <person name="Michel G."/>
            <person name="Miranda-Saavedra D."/>
            <person name="Morales J."/>
            <person name="Moreau H."/>
            <person name="Motomura T."/>
            <person name="Nagasato C."/>
            <person name="Napoli C.A."/>
            <person name="Nelson D.R."/>
            <person name="Nyvall-Collen P."/>
            <person name="Peters A.F."/>
            <person name="Pommier C."/>
            <person name="Potin P."/>
            <person name="Poulain J."/>
            <person name="Quesneville H."/>
            <person name="Read B."/>
            <person name="Rensing S.A."/>
            <person name="Ritter A."/>
            <person name="Rousvoal S."/>
            <person name="Samanta M."/>
            <person name="Samson G."/>
            <person name="Schroeder D.C."/>
            <person name="Segurens B."/>
            <person name="Strittmatter M."/>
            <person name="Tonon T."/>
            <person name="Tregear J.W."/>
            <person name="Valentin K."/>
            <person name="von Dassow P."/>
            <person name="Yamagishi T."/>
            <person name="Van de Peer Y."/>
            <person name="Wincker P."/>
        </authorList>
    </citation>
    <scope>NUCLEOTIDE SEQUENCE [LARGE SCALE GENOMIC DNA]</scope>
    <source>
        <strain evidence="10">Ec32 / CCAP1310/4</strain>
    </source>
</reference>
<evidence type="ECO:0000256" key="5">
    <source>
        <dbReference type="ARBA" id="ARBA00022857"/>
    </source>
</evidence>
<dbReference type="Gene3D" id="3.40.50.720">
    <property type="entry name" value="NAD(P)-binding Rossmann-like Domain"/>
    <property type="match status" value="1"/>
</dbReference>
<evidence type="ECO:0000256" key="3">
    <source>
        <dbReference type="ARBA" id="ARBA00022571"/>
    </source>
</evidence>
<proteinExistence type="inferred from homology"/>
<dbReference type="InterPro" id="IPR000534">
    <property type="entry name" value="Semialdehyde_DH_NAD-bd"/>
</dbReference>
<accession>D8LSF8</accession>
<dbReference type="HAMAP" id="MF_00150">
    <property type="entry name" value="ArgC_type1"/>
    <property type="match status" value="1"/>
</dbReference>
<dbReference type="STRING" id="2880.D8LSF8"/>
<dbReference type="Proteomes" id="UP000002630">
    <property type="component" value="Linkage Group LG11"/>
</dbReference>
<dbReference type="GO" id="GO:0051287">
    <property type="term" value="F:NAD binding"/>
    <property type="evidence" value="ECO:0007669"/>
    <property type="project" value="InterPro"/>
</dbReference>
<dbReference type="SMART" id="SM00859">
    <property type="entry name" value="Semialdhyde_dh"/>
    <property type="match status" value="1"/>
</dbReference>
<protein>
    <recommendedName>
        <fullName evidence="2">N-acetyl-gamma-glutamyl-phosphate reductase</fullName>
        <ecNumber evidence="2">1.2.1.38</ecNumber>
    </recommendedName>
</protein>
<sequence length="355" mass="38017">MGAAGAETKPVRVAILGASGYTGAELVRLLLGHTGVEITVLTGNTQAGQEFSAVYPQFHYAKDLPALTRHEDHDWKDVDCVFCCLPHATTQEIISQLPEHLKIVDLSADFRLKDIETYAEWYGGEHKAPALQAEAVYGLTELARDDVRGARLVANPGCYPTAAQLPLIALLKAGLILKDDIIIDAKSGTTGAGRAPKQGTLFCEVSDGINAYGVASHRHAPEIEQGLGEACGSKDVVVNFTPHLMPMSRGILETIYVKLADGSTVEEAKAALEKAYAGERFVTVLPGAAVPHTRHVRGSNHVFMNIVADRLPGRAVILVSMDNLVKGASGQAIQNMNVMFDLPETQGVDMAPMFP</sequence>
<evidence type="ECO:0000256" key="1">
    <source>
        <dbReference type="ARBA" id="ARBA00004862"/>
    </source>
</evidence>
<comment type="catalytic activity">
    <reaction evidence="7">
        <text>N-acetyl-L-glutamate 5-semialdehyde + phosphate + NADP(+) = N-acetyl-L-glutamyl 5-phosphate + NADPH + H(+)</text>
        <dbReference type="Rhea" id="RHEA:21588"/>
        <dbReference type="ChEBI" id="CHEBI:15378"/>
        <dbReference type="ChEBI" id="CHEBI:29123"/>
        <dbReference type="ChEBI" id="CHEBI:43474"/>
        <dbReference type="ChEBI" id="CHEBI:57783"/>
        <dbReference type="ChEBI" id="CHEBI:57936"/>
        <dbReference type="ChEBI" id="CHEBI:58349"/>
        <dbReference type="EC" id="1.2.1.38"/>
    </reaction>
</comment>
<evidence type="ECO:0000256" key="7">
    <source>
        <dbReference type="ARBA" id="ARBA00050557"/>
    </source>
</evidence>
<dbReference type="OMA" id="PHLTPMI"/>
<dbReference type="Gene3D" id="3.30.360.10">
    <property type="entry name" value="Dihydrodipicolinate Reductase, domain 2"/>
    <property type="match status" value="1"/>
</dbReference>
<evidence type="ECO:0000259" key="8">
    <source>
        <dbReference type="SMART" id="SM00859"/>
    </source>
</evidence>
<comment type="pathway">
    <text evidence="1">Amino-acid biosynthesis; L-arginine biosynthesis; N(2)-acetyl-L-ornithine from L-glutamate: step 3/4.</text>
</comment>
<dbReference type="GO" id="GO:0006526">
    <property type="term" value="P:L-arginine biosynthetic process"/>
    <property type="evidence" value="ECO:0007669"/>
    <property type="project" value="UniProtKB-UniPathway"/>
</dbReference>
<dbReference type="EMBL" id="FN648949">
    <property type="protein sequence ID" value="CBN75215.1"/>
    <property type="molecule type" value="Genomic_DNA"/>
</dbReference>
<dbReference type="NCBIfam" id="TIGR01850">
    <property type="entry name" value="argC"/>
    <property type="match status" value="1"/>
</dbReference>
<dbReference type="CDD" id="cd17895">
    <property type="entry name" value="AGPR_1_N"/>
    <property type="match status" value="1"/>
</dbReference>
<dbReference type="InterPro" id="IPR000706">
    <property type="entry name" value="AGPR_type-1"/>
</dbReference>
<dbReference type="Pfam" id="PF01118">
    <property type="entry name" value="Semialdhyde_dh"/>
    <property type="match status" value="1"/>
</dbReference>
<dbReference type="FunFam" id="3.30.360.10:FF:000014">
    <property type="entry name" value="N-acetyl-gamma-glutamyl-phosphate reductase"/>
    <property type="match status" value="1"/>
</dbReference>
<dbReference type="SUPFAM" id="SSF55347">
    <property type="entry name" value="Glyceraldehyde-3-phosphate dehydrogenase-like, C-terminal domain"/>
    <property type="match status" value="1"/>
</dbReference>
<dbReference type="OrthoDB" id="438291at2759"/>
<keyword evidence="5" id="KW-0521">NADP</keyword>
<dbReference type="PANTHER" id="PTHR32338">
    <property type="entry name" value="N-ACETYL-GAMMA-GLUTAMYL-PHOSPHATE REDUCTASE, CHLOROPLASTIC-RELATED-RELATED"/>
    <property type="match status" value="1"/>
</dbReference>
<evidence type="ECO:0000313" key="9">
    <source>
        <dbReference type="EMBL" id="CBN75215.1"/>
    </source>
</evidence>
<dbReference type="GO" id="GO:0070401">
    <property type="term" value="F:NADP+ binding"/>
    <property type="evidence" value="ECO:0007669"/>
    <property type="project" value="InterPro"/>
</dbReference>
<dbReference type="EC" id="1.2.1.38" evidence="2"/>
<name>D8LSF8_ECTSI</name>
<organism evidence="9 10">
    <name type="scientific">Ectocarpus siliculosus</name>
    <name type="common">Brown alga</name>
    <name type="synonym">Conferva siliculosa</name>
    <dbReference type="NCBI Taxonomy" id="2880"/>
    <lineage>
        <taxon>Eukaryota</taxon>
        <taxon>Sar</taxon>
        <taxon>Stramenopiles</taxon>
        <taxon>Ochrophyta</taxon>
        <taxon>PX clade</taxon>
        <taxon>Phaeophyceae</taxon>
        <taxon>Ectocarpales</taxon>
        <taxon>Ectocarpaceae</taxon>
        <taxon>Ectocarpus</taxon>
    </lineage>
</organism>
<dbReference type="CDD" id="cd23934">
    <property type="entry name" value="AGPR_1_C"/>
    <property type="match status" value="1"/>
</dbReference>
<keyword evidence="6 9" id="KW-0560">Oxidoreductase</keyword>
<keyword evidence="4" id="KW-0028">Amino-acid biosynthesis</keyword>
<dbReference type="EMBL" id="FN649736">
    <property type="protein sequence ID" value="CBN75215.1"/>
    <property type="molecule type" value="Genomic_DNA"/>
</dbReference>
<dbReference type="UniPathway" id="UPA00068">
    <property type="reaction ID" value="UER00108"/>
</dbReference>
<dbReference type="AlphaFoldDB" id="D8LSF8"/>
<evidence type="ECO:0000256" key="4">
    <source>
        <dbReference type="ARBA" id="ARBA00022605"/>
    </source>
</evidence>
<dbReference type="InterPro" id="IPR058924">
    <property type="entry name" value="AGPR_dimerisation_dom"/>
</dbReference>
<dbReference type="InterPro" id="IPR036291">
    <property type="entry name" value="NAD(P)-bd_dom_sf"/>
</dbReference>
<evidence type="ECO:0000313" key="10">
    <source>
        <dbReference type="Proteomes" id="UP000002630"/>
    </source>
</evidence>
<dbReference type="GO" id="GO:0003942">
    <property type="term" value="F:N-acetyl-gamma-glutamyl-phosphate reductase activity"/>
    <property type="evidence" value="ECO:0007669"/>
    <property type="project" value="UniProtKB-EC"/>
</dbReference>